<protein>
    <submittedName>
        <fullName evidence="1">Uncharacterized protein</fullName>
    </submittedName>
</protein>
<sequence>MLNQRRLPSKAKLFRARSVSQGHGNYHLIFGNDHLKKVLSMLNQGGPPSKACFSGLDPLGKA</sequence>
<name>H3NGM2_9LACT</name>
<accession>H3NGM2</accession>
<proteinExistence type="predicted"/>
<evidence type="ECO:0000313" key="1">
    <source>
        <dbReference type="EMBL" id="EHR38301.1"/>
    </source>
</evidence>
<gene>
    <name evidence="1" type="ORF">HMPREF9708_00011</name>
</gene>
<dbReference type="HOGENOM" id="CLU_2897496_0_0_9"/>
<comment type="caution">
    <text evidence="1">The sequence shown here is derived from an EMBL/GenBank/DDBJ whole genome shotgun (WGS) entry which is preliminary data.</text>
</comment>
<dbReference type="AlphaFoldDB" id="H3NGM2"/>
<organism evidence="1 2">
    <name type="scientific">Facklamia languida CCUG 37842</name>
    <dbReference type="NCBI Taxonomy" id="883113"/>
    <lineage>
        <taxon>Bacteria</taxon>
        <taxon>Bacillati</taxon>
        <taxon>Bacillota</taxon>
        <taxon>Bacilli</taxon>
        <taxon>Lactobacillales</taxon>
        <taxon>Aerococcaceae</taxon>
        <taxon>Facklamia</taxon>
    </lineage>
</organism>
<keyword evidence="2" id="KW-1185">Reference proteome</keyword>
<reference evidence="1 2" key="1">
    <citation type="submission" date="2012-01" db="EMBL/GenBank/DDBJ databases">
        <title>The Genome Sequence of Facklamia languida CCUG 37842.</title>
        <authorList>
            <consortium name="The Broad Institute Genome Sequencing Platform"/>
            <person name="Earl A."/>
            <person name="Ward D."/>
            <person name="Feldgarden M."/>
            <person name="Gevers D."/>
            <person name="Huys G."/>
            <person name="Young S.K."/>
            <person name="Zeng Q."/>
            <person name="Gargeya S."/>
            <person name="Fitzgerald M."/>
            <person name="Haas B."/>
            <person name="Abouelleil A."/>
            <person name="Alvarado L."/>
            <person name="Arachchi H.M."/>
            <person name="Berlin A."/>
            <person name="Chapman S.B."/>
            <person name="Gearin G."/>
            <person name="Goldberg J."/>
            <person name="Griggs A."/>
            <person name="Gujja S."/>
            <person name="Hansen M."/>
            <person name="Heiman D."/>
            <person name="Howarth C."/>
            <person name="Larimer J."/>
            <person name="Lui A."/>
            <person name="MacDonald P.J.P."/>
            <person name="McCowen C."/>
            <person name="Montmayeur A."/>
            <person name="Murphy C."/>
            <person name="Neiman D."/>
            <person name="Pearson M."/>
            <person name="Priest M."/>
            <person name="Roberts A."/>
            <person name="Saif S."/>
            <person name="Shea T."/>
            <person name="Sisk P."/>
            <person name="Stolte C."/>
            <person name="Sykes S."/>
            <person name="Wortman J."/>
            <person name="Nusbaum C."/>
            <person name="Birren B."/>
        </authorList>
    </citation>
    <scope>NUCLEOTIDE SEQUENCE [LARGE SCALE GENOMIC DNA]</scope>
    <source>
        <strain evidence="1 2">CCUG 37842</strain>
    </source>
</reference>
<dbReference type="EMBL" id="AGEG01000001">
    <property type="protein sequence ID" value="EHR38301.1"/>
    <property type="molecule type" value="Genomic_DNA"/>
</dbReference>
<evidence type="ECO:0000313" key="2">
    <source>
        <dbReference type="Proteomes" id="UP000006190"/>
    </source>
</evidence>
<dbReference type="Proteomes" id="UP000006190">
    <property type="component" value="Unassembled WGS sequence"/>
</dbReference>
<dbReference type="STRING" id="883113.HMPREF9708_00011"/>